<feature type="region of interest" description="Disordered" evidence="1">
    <location>
        <begin position="42"/>
        <end position="71"/>
    </location>
</feature>
<accession>A0ABR3KW73</accession>
<evidence type="ECO:0000313" key="2">
    <source>
        <dbReference type="EMBL" id="KAL1244832.1"/>
    </source>
</evidence>
<evidence type="ECO:0000256" key="1">
    <source>
        <dbReference type="SAM" id="MobiDB-lite"/>
    </source>
</evidence>
<organism evidence="2 3">
    <name type="scientific">Trichinella spiralis</name>
    <name type="common">Trichina worm</name>
    <dbReference type="NCBI Taxonomy" id="6334"/>
    <lineage>
        <taxon>Eukaryota</taxon>
        <taxon>Metazoa</taxon>
        <taxon>Ecdysozoa</taxon>
        <taxon>Nematoda</taxon>
        <taxon>Enoplea</taxon>
        <taxon>Dorylaimia</taxon>
        <taxon>Trichinellida</taxon>
        <taxon>Trichinellidae</taxon>
        <taxon>Trichinella</taxon>
    </lineage>
</organism>
<dbReference type="EMBL" id="JBEUSY010000132">
    <property type="protein sequence ID" value="KAL1244832.1"/>
    <property type="molecule type" value="Genomic_DNA"/>
</dbReference>
<dbReference type="Proteomes" id="UP001558632">
    <property type="component" value="Unassembled WGS sequence"/>
</dbReference>
<gene>
    <name evidence="2" type="ORF">TSPI_05941</name>
</gene>
<evidence type="ECO:0000313" key="3">
    <source>
        <dbReference type="Proteomes" id="UP001558632"/>
    </source>
</evidence>
<feature type="compositionally biased region" description="Polar residues" evidence="1">
    <location>
        <begin position="42"/>
        <end position="59"/>
    </location>
</feature>
<protein>
    <submittedName>
        <fullName evidence="2">Otoferlin</fullName>
    </submittedName>
</protein>
<comment type="caution">
    <text evidence="2">The sequence shown here is derived from an EMBL/GenBank/DDBJ whole genome shotgun (WGS) entry which is preliminary data.</text>
</comment>
<proteinExistence type="predicted"/>
<sequence length="89" mass="10342">MDKFGLPRLGWLHVVKQEPMTVGNPRKPRCCRKLSLSSAWQGHTSRGTSFSHKAGQRQTRNNEPEMNRQTKEKLIDKFWPIEKSLIEPV</sequence>
<feature type="compositionally biased region" description="Basic and acidic residues" evidence="1">
    <location>
        <begin position="60"/>
        <end position="71"/>
    </location>
</feature>
<reference evidence="2 3" key="1">
    <citation type="submission" date="2024-07" db="EMBL/GenBank/DDBJ databases">
        <title>Enhanced genomic and transcriptomic resources for Trichinella pseudospiralis and T. spiralis underpin the discovery of pronounced molecular differences between stages and species.</title>
        <authorList>
            <person name="Pasi K.K."/>
            <person name="La Rosa G."/>
            <person name="Gomez-Morales M.A."/>
            <person name="Tosini F."/>
            <person name="Sumanam S."/>
            <person name="Young N.D."/>
            <person name="Chang B.C."/>
            <person name="Robin G.B."/>
        </authorList>
    </citation>
    <scope>NUCLEOTIDE SEQUENCE [LARGE SCALE GENOMIC DNA]</scope>
    <source>
        <strain evidence="2">ISS534</strain>
    </source>
</reference>
<name>A0ABR3KW73_TRISP</name>
<keyword evidence="3" id="KW-1185">Reference proteome</keyword>